<evidence type="ECO:0000256" key="3">
    <source>
        <dbReference type="PROSITE-ProRule" id="PRU00192"/>
    </source>
</evidence>
<keyword evidence="2 3" id="KW-0728">SH3 domain</keyword>
<dbReference type="InterPro" id="IPR036028">
    <property type="entry name" value="SH3-like_dom_sf"/>
</dbReference>
<dbReference type="SMART" id="SM00028">
    <property type="entry name" value="TPR"/>
    <property type="match status" value="2"/>
</dbReference>
<dbReference type="Gene3D" id="3.10.20.90">
    <property type="entry name" value="Phosphatidylinositol 3-kinase Catalytic Subunit, Chain A, domain 1"/>
    <property type="match status" value="1"/>
</dbReference>
<dbReference type="InterPro" id="IPR051864">
    <property type="entry name" value="NCF2_NOXA1"/>
</dbReference>
<dbReference type="SUPFAM" id="SSF50044">
    <property type="entry name" value="SH3-domain"/>
    <property type="match status" value="1"/>
</dbReference>
<sequence length="626" mass="66925">MPSLGDLVRDWHRGAQAVARGDWDYALRLFSSVPEPSARMRFNVGCVHLLAGDPEAALRAFDQAVTKDACMAVGFFQRGVANFQLGRFREALSDFQRTLAQLRGNAAIDYTQLGLRFKLQAWEVGVRGAGRGWALGVLSVDRRPRWSFQAARPEDPILWVPLSCHCHSWGRVDSGAPSGQRGPQIPPGGAGEGQRSARGDRLGRGWAEAGLAVGPWHPCPGVLAWRRSWPPGAGWAVMEGLRRSAHALPETCCLGAPGNHPCPSKPAAGDVLPGWPWPRALCARRAVGVGRPGQAVPSALRLLQPQAWPSAQVCIIRTPLQKQAPLQPRQVPRGEVFRPHRRHLEHLEPVDFLGKAKVVASAIPDSPHEDARPQQPQALYARGEARPGAAERARDTGPSRPGTRCGPRAPLDAEMEVSSGQAGRADHSTLVTNDEQKPHVEQVGQRIPPGLVVAGGPGPGSSEDPAGAGGVAAGGPESLVTFTVQCAFTLALRAPRGADLSSLRALMSRALPPQAQSGQLSYRDPSDSRGWVPLTGEEALQRAWRGAAAGSGELRLRCQGVGGRPVLYQVVARHGYSAQGPEDLALQPGDTVDVLCEVDQAWLEGHCDGRVGIFPKCFVVPAGRRT</sequence>
<dbReference type="AlphaFoldDB" id="A0A341CU08"/>
<evidence type="ECO:0000313" key="6">
    <source>
        <dbReference type="Proteomes" id="UP000252040"/>
    </source>
</evidence>
<dbReference type="Proteomes" id="UP000252040">
    <property type="component" value="Unplaced"/>
</dbReference>
<protein>
    <submittedName>
        <fullName evidence="7">NADPH oxidase activator 1</fullName>
    </submittedName>
</protein>
<dbReference type="InterPro" id="IPR000270">
    <property type="entry name" value="PB1_dom"/>
</dbReference>
<dbReference type="Gene3D" id="1.25.40.10">
    <property type="entry name" value="Tetratricopeptide repeat domain"/>
    <property type="match status" value="1"/>
</dbReference>
<gene>
    <name evidence="7" type="primary">NOXA1</name>
</gene>
<keyword evidence="6" id="KW-1185">Reference proteome</keyword>
<evidence type="ECO:0000256" key="2">
    <source>
        <dbReference type="ARBA" id="ARBA00022443"/>
    </source>
</evidence>
<proteinExistence type="inferred from homology"/>
<accession>A0A341CU08</accession>
<dbReference type="FunFam" id="3.10.20.90:FF:000233">
    <property type="entry name" value="Predicted NADPH oxidase activator 1"/>
    <property type="match status" value="1"/>
</dbReference>
<dbReference type="PANTHER" id="PTHR15175">
    <property type="entry name" value="NEUTROPHIL CYTOSOLIC FACTOR 2, NEUTROPHIL NADPH OXIDASE FACTOR 2"/>
    <property type="match status" value="1"/>
</dbReference>
<dbReference type="GeneID" id="112411389"/>
<dbReference type="SUPFAM" id="SSF54277">
    <property type="entry name" value="CAD &amp; PB1 domains"/>
    <property type="match status" value="1"/>
</dbReference>
<evidence type="ECO:0000313" key="7">
    <source>
        <dbReference type="RefSeq" id="XP_024618214.1"/>
    </source>
</evidence>
<dbReference type="Gene3D" id="2.30.30.40">
    <property type="entry name" value="SH3 Domains"/>
    <property type="match status" value="1"/>
</dbReference>
<name>A0A341CU08_NEOAA</name>
<dbReference type="Pfam" id="PF00018">
    <property type="entry name" value="SH3_1"/>
    <property type="match status" value="1"/>
</dbReference>
<dbReference type="PANTHER" id="PTHR15175:SF4">
    <property type="entry name" value="NADPH OXIDASE ACTIVATOR 1"/>
    <property type="match status" value="1"/>
</dbReference>
<dbReference type="InterPro" id="IPR019734">
    <property type="entry name" value="TPR_rpt"/>
</dbReference>
<dbReference type="KEGG" id="nasi:112411389"/>
<feature type="domain" description="SH3" evidence="5">
    <location>
        <begin position="565"/>
        <end position="624"/>
    </location>
</feature>
<evidence type="ECO:0000256" key="1">
    <source>
        <dbReference type="ARBA" id="ARBA00008051"/>
    </source>
</evidence>
<dbReference type="SUPFAM" id="SSF48452">
    <property type="entry name" value="TPR-like"/>
    <property type="match status" value="1"/>
</dbReference>
<reference evidence="7" key="1">
    <citation type="submission" date="2025-08" db="UniProtKB">
        <authorList>
            <consortium name="RefSeq"/>
        </authorList>
    </citation>
    <scope>IDENTIFICATION</scope>
    <source>
        <tissue evidence="7">Meat</tissue>
    </source>
</reference>
<feature type="compositionally biased region" description="Basic and acidic residues" evidence="4">
    <location>
        <begin position="383"/>
        <end position="397"/>
    </location>
</feature>
<dbReference type="InterPro" id="IPR001452">
    <property type="entry name" value="SH3_domain"/>
</dbReference>
<dbReference type="GO" id="GO:0042554">
    <property type="term" value="P:superoxide anion generation"/>
    <property type="evidence" value="ECO:0007669"/>
    <property type="project" value="TreeGrafter"/>
</dbReference>
<dbReference type="InParanoid" id="A0A341CU08"/>
<dbReference type="FunFam" id="2.30.30.40:FF:000212">
    <property type="entry name" value="NADPH oxidase activator 1"/>
    <property type="match status" value="1"/>
</dbReference>
<evidence type="ECO:0000259" key="5">
    <source>
        <dbReference type="PROSITE" id="PS50002"/>
    </source>
</evidence>
<comment type="similarity">
    <text evidence="1">Belongs to the NCF2/NOXA1 family.</text>
</comment>
<feature type="region of interest" description="Disordered" evidence="4">
    <location>
        <begin position="173"/>
        <end position="199"/>
    </location>
</feature>
<dbReference type="STRING" id="1706337.A0A341CU08"/>
<dbReference type="GO" id="GO:0016176">
    <property type="term" value="F:superoxide-generating NADPH oxidase activator activity"/>
    <property type="evidence" value="ECO:0007669"/>
    <property type="project" value="TreeGrafter"/>
</dbReference>
<dbReference type="SMART" id="SM00666">
    <property type="entry name" value="PB1"/>
    <property type="match status" value="1"/>
</dbReference>
<dbReference type="RefSeq" id="XP_024618214.1">
    <property type="nucleotide sequence ID" value="XM_024762446.1"/>
</dbReference>
<dbReference type="PRINTS" id="PR00499">
    <property type="entry name" value="P67PHOX"/>
</dbReference>
<dbReference type="InterPro" id="IPR011990">
    <property type="entry name" value="TPR-like_helical_dom_sf"/>
</dbReference>
<feature type="region of interest" description="Disordered" evidence="4">
    <location>
        <begin position="381"/>
        <end position="424"/>
    </location>
</feature>
<dbReference type="SMART" id="SM00326">
    <property type="entry name" value="SH3"/>
    <property type="match status" value="1"/>
</dbReference>
<dbReference type="CTD" id="10811"/>
<dbReference type="PROSITE" id="PS50002">
    <property type="entry name" value="SH3"/>
    <property type="match status" value="1"/>
</dbReference>
<evidence type="ECO:0000256" key="4">
    <source>
        <dbReference type="SAM" id="MobiDB-lite"/>
    </source>
</evidence>
<organism evidence="6 7">
    <name type="scientific">Neophocaena asiaeorientalis asiaeorientalis</name>
    <name type="common">Yangtze finless porpoise</name>
    <name type="synonym">Neophocaena phocaenoides subsp. asiaeorientalis</name>
    <dbReference type="NCBI Taxonomy" id="1706337"/>
    <lineage>
        <taxon>Eukaryota</taxon>
        <taxon>Metazoa</taxon>
        <taxon>Chordata</taxon>
        <taxon>Craniata</taxon>
        <taxon>Vertebrata</taxon>
        <taxon>Euteleostomi</taxon>
        <taxon>Mammalia</taxon>
        <taxon>Eutheria</taxon>
        <taxon>Laurasiatheria</taxon>
        <taxon>Artiodactyla</taxon>
        <taxon>Whippomorpha</taxon>
        <taxon>Cetacea</taxon>
        <taxon>Odontoceti</taxon>
        <taxon>Phocoenidae</taxon>
        <taxon>Neophocaena</taxon>
    </lineage>
</organism>